<keyword evidence="2" id="KW-0547">Nucleotide-binding</keyword>
<dbReference type="InterPro" id="IPR017871">
    <property type="entry name" value="ABC_transporter-like_CS"/>
</dbReference>
<evidence type="ECO:0000313" key="6">
    <source>
        <dbReference type="Proteomes" id="UP000808388"/>
    </source>
</evidence>
<evidence type="ECO:0000256" key="1">
    <source>
        <dbReference type="ARBA" id="ARBA00022448"/>
    </source>
</evidence>
<evidence type="ECO:0000259" key="4">
    <source>
        <dbReference type="PROSITE" id="PS50893"/>
    </source>
</evidence>
<dbReference type="CDD" id="cd03230">
    <property type="entry name" value="ABC_DR_subfamily_A"/>
    <property type="match status" value="1"/>
</dbReference>
<organism evidence="5 6">
    <name type="scientific">Candidatus Sungiibacteriota bacterium</name>
    <dbReference type="NCBI Taxonomy" id="2750080"/>
    <lineage>
        <taxon>Bacteria</taxon>
        <taxon>Candidatus Sungiibacteriota</taxon>
    </lineage>
</organism>
<dbReference type="PANTHER" id="PTHR42939">
    <property type="entry name" value="ABC TRANSPORTER ATP-BINDING PROTEIN ALBC-RELATED"/>
    <property type="match status" value="1"/>
</dbReference>
<dbReference type="Proteomes" id="UP000808388">
    <property type="component" value="Unassembled WGS sequence"/>
</dbReference>
<gene>
    <name evidence="5" type="ORF">HY220_02635</name>
</gene>
<dbReference type="InterPro" id="IPR051782">
    <property type="entry name" value="ABC_Transporter_VariousFunc"/>
</dbReference>
<reference evidence="5" key="1">
    <citation type="submission" date="2020-07" db="EMBL/GenBank/DDBJ databases">
        <title>Huge and variable diversity of episymbiotic CPR bacteria and DPANN archaea in groundwater ecosystems.</title>
        <authorList>
            <person name="He C.Y."/>
            <person name="Keren R."/>
            <person name="Whittaker M."/>
            <person name="Farag I.F."/>
            <person name="Doudna J."/>
            <person name="Cate J.H.D."/>
            <person name="Banfield J.F."/>
        </authorList>
    </citation>
    <scope>NUCLEOTIDE SEQUENCE</scope>
    <source>
        <strain evidence="5">NC_groundwater_972_Pr1_S-0.2um_49_27</strain>
    </source>
</reference>
<dbReference type="Gene3D" id="3.40.50.300">
    <property type="entry name" value="P-loop containing nucleotide triphosphate hydrolases"/>
    <property type="match status" value="1"/>
</dbReference>
<feature type="domain" description="ABC transporter" evidence="4">
    <location>
        <begin position="2"/>
        <end position="230"/>
    </location>
</feature>
<dbReference type="InterPro" id="IPR003439">
    <property type="entry name" value="ABC_transporter-like_ATP-bd"/>
</dbReference>
<dbReference type="InterPro" id="IPR003593">
    <property type="entry name" value="AAA+_ATPase"/>
</dbReference>
<evidence type="ECO:0000256" key="2">
    <source>
        <dbReference type="ARBA" id="ARBA00022741"/>
    </source>
</evidence>
<dbReference type="AlphaFoldDB" id="A0A9D6LRS8"/>
<dbReference type="Pfam" id="PF00005">
    <property type="entry name" value="ABC_tran"/>
    <property type="match status" value="1"/>
</dbReference>
<proteinExistence type="predicted"/>
<dbReference type="SMART" id="SM00382">
    <property type="entry name" value="AAA"/>
    <property type="match status" value="1"/>
</dbReference>
<dbReference type="GO" id="GO:0016887">
    <property type="term" value="F:ATP hydrolysis activity"/>
    <property type="evidence" value="ECO:0007669"/>
    <property type="project" value="InterPro"/>
</dbReference>
<name>A0A9D6LRS8_9BACT</name>
<dbReference type="PANTHER" id="PTHR42939:SF1">
    <property type="entry name" value="ABC TRANSPORTER ATP-BINDING PROTEIN ALBC-RELATED"/>
    <property type="match status" value="1"/>
</dbReference>
<dbReference type="InterPro" id="IPR027417">
    <property type="entry name" value="P-loop_NTPase"/>
</dbReference>
<comment type="caution">
    <text evidence="5">The sequence shown here is derived from an EMBL/GenBank/DDBJ whole genome shotgun (WGS) entry which is preliminary data.</text>
</comment>
<evidence type="ECO:0000256" key="3">
    <source>
        <dbReference type="ARBA" id="ARBA00022840"/>
    </source>
</evidence>
<keyword evidence="3 5" id="KW-0067">ATP-binding</keyword>
<sequence>MLEISRVEKAYEGRNVVDDLSLAIKKGTVFGFLGPNGAGKTTTIKMIVGLSRPDAGTIRLEGRTPQDPAMRAMIGFMPEAPYFYEYLTGLEFLKFCDSLFPEIDRKPDAVYTKTLAEVGILNAANRLIRTYSKGMRQRLGFAQAVIHDPDYIFLDEPLDGLDPIGRRELKEIIKTLKSRGKTIFFNSHILFDTEELCDEIGIIHQGRLLYSGPIGHFTKGKSLEERFVETVKAASPAKA</sequence>
<protein>
    <submittedName>
        <fullName evidence="5">ABC transporter ATP-binding protein</fullName>
    </submittedName>
</protein>
<evidence type="ECO:0000313" key="5">
    <source>
        <dbReference type="EMBL" id="MBI3627617.1"/>
    </source>
</evidence>
<dbReference type="EMBL" id="JACQCQ010000009">
    <property type="protein sequence ID" value="MBI3627617.1"/>
    <property type="molecule type" value="Genomic_DNA"/>
</dbReference>
<keyword evidence="1" id="KW-0813">Transport</keyword>
<dbReference type="SUPFAM" id="SSF52540">
    <property type="entry name" value="P-loop containing nucleoside triphosphate hydrolases"/>
    <property type="match status" value="1"/>
</dbReference>
<accession>A0A9D6LRS8</accession>
<dbReference type="PROSITE" id="PS00211">
    <property type="entry name" value="ABC_TRANSPORTER_1"/>
    <property type="match status" value="1"/>
</dbReference>
<dbReference type="PROSITE" id="PS50893">
    <property type="entry name" value="ABC_TRANSPORTER_2"/>
    <property type="match status" value="1"/>
</dbReference>
<dbReference type="GO" id="GO:0005524">
    <property type="term" value="F:ATP binding"/>
    <property type="evidence" value="ECO:0007669"/>
    <property type="project" value="UniProtKB-KW"/>
</dbReference>